<dbReference type="InterPro" id="IPR023614">
    <property type="entry name" value="Porin_dom_sf"/>
</dbReference>
<dbReference type="EMBL" id="JH692068">
    <property type="protein sequence ID" value="EIP85187.1"/>
    <property type="molecule type" value="Genomic_DNA"/>
</dbReference>
<dbReference type="InterPro" id="IPR033900">
    <property type="entry name" value="Gram_neg_porin_domain"/>
</dbReference>
<evidence type="ECO:0000256" key="3">
    <source>
        <dbReference type="ARBA" id="ARBA00022448"/>
    </source>
</evidence>
<keyword evidence="14" id="KW-1185">Reference proteome</keyword>
<evidence type="ECO:0000256" key="4">
    <source>
        <dbReference type="ARBA" id="ARBA00022452"/>
    </source>
</evidence>
<evidence type="ECO:0000256" key="2">
    <source>
        <dbReference type="ARBA" id="ARBA00011233"/>
    </source>
</evidence>
<dbReference type="PANTHER" id="PTHR34501:SF9">
    <property type="entry name" value="MAJOR OUTER MEMBRANE PROTEIN P.IA"/>
    <property type="match status" value="1"/>
</dbReference>
<reference evidence="14" key="1">
    <citation type="journal article" date="2012" name="J. Bacteriol.">
        <title>Revised Genome Sequence of Burkholderia thailandensis MSMB43 with Improved Annotation.</title>
        <authorList>
            <person name="Zhuo Y."/>
            <person name="Liu L."/>
            <person name="Wang Q."/>
            <person name="Liu X."/>
            <person name="Ren B."/>
            <person name="Liu M."/>
            <person name="Ni P."/>
            <person name="Cheng Y.Q."/>
            <person name="Zhang L."/>
        </authorList>
    </citation>
    <scope>NUCLEOTIDE SEQUENCE [LARGE SCALE GENOMIC DNA]</scope>
    <source>
        <strain evidence="14">MSMB43</strain>
    </source>
</reference>
<evidence type="ECO:0000256" key="7">
    <source>
        <dbReference type="ARBA" id="ARBA00023065"/>
    </source>
</evidence>
<dbReference type="PRINTS" id="PR00184">
    <property type="entry name" value="NEISSPPORIN"/>
</dbReference>
<keyword evidence="3" id="KW-0813">Transport</keyword>
<proteinExistence type="predicted"/>
<organism evidence="13 14">
    <name type="scientific">Burkholderia humptydooensis MSMB43</name>
    <dbReference type="NCBI Taxonomy" id="441157"/>
    <lineage>
        <taxon>Bacteria</taxon>
        <taxon>Pseudomonadati</taxon>
        <taxon>Pseudomonadota</taxon>
        <taxon>Betaproteobacteria</taxon>
        <taxon>Burkholderiales</taxon>
        <taxon>Burkholderiaceae</taxon>
        <taxon>Burkholderia</taxon>
        <taxon>pseudomallei group</taxon>
    </lineage>
</organism>
<comment type="subunit">
    <text evidence="2">Homotrimer.</text>
</comment>
<dbReference type="PANTHER" id="PTHR34501">
    <property type="entry name" value="PROTEIN YDDL-RELATED"/>
    <property type="match status" value="1"/>
</dbReference>
<keyword evidence="8" id="KW-0626">Porin</keyword>
<feature type="signal peptide" evidence="11">
    <location>
        <begin position="1"/>
        <end position="26"/>
    </location>
</feature>
<gene>
    <name evidence="13" type="ORF">A33K_18137</name>
</gene>
<dbReference type="InterPro" id="IPR001702">
    <property type="entry name" value="Porin_Gram-ve"/>
</dbReference>
<evidence type="ECO:0000256" key="11">
    <source>
        <dbReference type="SAM" id="SignalP"/>
    </source>
</evidence>
<feature type="domain" description="Porin" evidence="12">
    <location>
        <begin position="11"/>
        <end position="364"/>
    </location>
</feature>
<dbReference type="Pfam" id="PF13609">
    <property type="entry name" value="Porin_4"/>
    <property type="match status" value="1"/>
</dbReference>
<accession>A0ABN0FYW4</accession>
<evidence type="ECO:0000313" key="14">
    <source>
        <dbReference type="Proteomes" id="UP000004682"/>
    </source>
</evidence>
<keyword evidence="6 11" id="KW-0732">Signal</keyword>
<dbReference type="CDD" id="cd00342">
    <property type="entry name" value="gram_neg_porins"/>
    <property type="match status" value="1"/>
</dbReference>
<keyword evidence="5" id="KW-0812">Transmembrane</keyword>
<evidence type="ECO:0000256" key="9">
    <source>
        <dbReference type="ARBA" id="ARBA00023136"/>
    </source>
</evidence>
<dbReference type="InterPro" id="IPR002299">
    <property type="entry name" value="Porin_Neis"/>
</dbReference>
<dbReference type="SUPFAM" id="SSF56935">
    <property type="entry name" value="Porins"/>
    <property type="match status" value="1"/>
</dbReference>
<keyword evidence="7" id="KW-0406">Ion transport</keyword>
<keyword evidence="9" id="KW-0472">Membrane</keyword>
<keyword evidence="10" id="KW-0998">Cell outer membrane</keyword>
<evidence type="ECO:0000313" key="13">
    <source>
        <dbReference type="EMBL" id="EIP85187.1"/>
    </source>
</evidence>
<keyword evidence="4" id="KW-1134">Transmembrane beta strand</keyword>
<name>A0ABN0FYW4_9BURK</name>
<evidence type="ECO:0000259" key="12">
    <source>
        <dbReference type="Pfam" id="PF13609"/>
    </source>
</evidence>
<comment type="subcellular location">
    <subcellularLocation>
        <location evidence="1">Cell outer membrane</location>
        <topology evidence="1">Multi-pass membrane protein</topology>
    </subcellularLocation>
</comment>
<dbReference type="Proteomes" id="UP000004682">
    <property type="component" value="Unassembled WGS sequence"/>
</dbReference>
<dbReference type="PRINTS" id="PR00182">
    <property type="entry name" value="ECOLNEIPORIN"/>
</dbReference>
<sequence>MEGILFMKKAAAALLVTGSVCAGAHAQGTVTLYGIVDAGLGYTSDQRVAQSKGALGSPVSYRNESSYSFASGTWSGSRWGLKGKEDLGGGLAAVFQLENGFNIGTGQAGQGGRMFGRQAWMGLSSERYGTLTMGRQYDPIVDFVGTISAGTFLTGMGAHPGDLDNIDNQARENNSIKYVSPKFGGLTFGALYGFGNQAGSVKNQSTWSVGGQYVNGPFSLGAAYLYATNAYGANGGAWTGSYDGTFASSINEGFASAKSMQIVAAASTYQIGAVTLGLSYSNTQYKSGAFSTFNGTATYNSIGGTVSWQATPELRVAAGYDFTRGSSIDGQSAPKYHQVNFASYYYLSKRTALYGLVGYQKASGKTLDAYGNVVAATASVGDVGNGISSAGDTQTLVRIGVRHTF</sequence>
<evidence type="ECO:0000256" key="1">
    <source>
        <dbReference type="ARBA" id="ARBA00004571"/>
    </source>
</evidence>
<evidence type="ECO:0000256" key="6">
    <source>
        <dbReference type="ARBA" id="ARBA00022729"/>
    </source>
</evidence>
<feature type="chain" id="PRO_5047002952" evidence="11">
    <location>
        <begin position="27"/>
        <end position="405"/>
    </location>
</feature>
<evidence type="ECO:0000256" key="8">
    <source>
        <dbReference type="ARBA" id="ARBA00023114"/>
    </source>
</evidence>
<protein>
    <submittedName>
        <fullName evidence="13">Outer membrane porin</fullName>
    </submittedName>
</protein>
<dbReference type="InterPro" id="IPR050298">
    <property type="entry name" value="Gram-neg_bact_OMP"/>
</dbReference>
<evidence type="ECO:0000256" key="10">
    <source>
        <dbReference type="ARBA" id="ARBA00023237"/>
    </source>
</evidence>
<evidence type="ECO:0000256" key="5">
    <source>
        <dbReference type="ARBA" id="ARBA00022692"/>
    </source>
</evidence>
<dbReference type="Gene3D" id="2.40.160.10">
    <property type="entry name" value="Porin"/>
    <property type="match status" value="1"/>
</dbReference>